<dbReference type="EMBL" id="JAINDJ010000007">
    <property type="protein sequence ID" value="KAG9441846.1"/>
    <property type="molecule type" value="Genomic_DNA"/>
</dbReference>
<comment type="caution">
    <text evidence="1">The sequence shown here is derived from an EMBL/GenBank/DDBJ whole genome shotgun (WGS) entry which is preliminary data.</text>
</comment>
<accession>A0AAV7E0D3</accession>
<dbReference type="PANTHER" id="PTHR47463">
    <property type="entry name" value="F-BOX PROTEIN SKIP16"/>
    <property type="match status" value="1"/>
</dbReference>
<dbReference type="AlphaFoldDB" id="A0AAV7E0D3"/>
<keyword evidence="2" id="KW-1185">Reference proteome</keyword>
<proteinExistence type="predicted"/>
<reference evidence="1 2" key="1">
    <citation type="submission" date="2021-07" db="EMBL/GenBank/DDBJ databases">
        <title>The Aristolochia fimbriata genome: insights into angiosperm evolution, floral development and chemical biosynthesis.</title>
        <authorList>
            <person name="Jiao Y."/>
        </authorList>
    </citation>
    <scope>NUCLEOTIDE SEQUENCE [LARGE SCALE GENOMIC DNA]</scope>
    <source>
        <strain evidence="1">IBCAS-2021</strain>
        <tissue evidence="1">Leaf</tissue>
    </source>
</reference>
<dbReference type="PANTHER" id="PTHR47463:SF2">
    <property type="entry name" value="F-BOX PROTEIN SKIP16"/>
    <property type="match status" value="1"/>
</dbReference>
<sequence>MIEITSYIYGINVWGTKIFKDYSSSIHKDYGIMKYQRNRDLSAKVCHWKDSCVSKELKSLAANEYLWENACLRDFDVSVLDDHHENPTTSFKNWLKLNFLEAVGTLKTCALEAHIKEVEDALEVKFPSPTKLLYRFYDGQNIQASKPSALGLIGGYTLSNHWANVYLSPLKQILVDTRKYFSDLGSPNAYKCKLVAPSIGTEKCFFLNCTNGHLYVGTANVHTQGEVWPCVPPRLIPSMLEMMLMTKLMAYCYGLRNMGDGCKVVLLELAEKEESEVLVCSPSFLLFVILP</sequence>
<dbReference type="Proteomes" id="UP000825729">
    <property type="component" value="Unassembled WGS sequence"/>
</dbReference>
<organism evidence="1 2">
    <name type="scientific">Aristolochia fimbriata</name>
    <name type="common">White veined hardy Dutchman's pipe vine</name>
    <dbReference type="NCBI Taxonomy" id="158543"/>
    <lineage>
        <taxon>Eukaryota</taxon>
        <taxon>Viridiplantae</taxon>
        <taxon>Streptophyta</taxon>
        <taxon>Embryophyta</taxon>
        <taxon>Tracheophyta</taxon>
        <taxon>Spermatophyta</taxon>
        <taxon>Magnoliopsida</taxon>
        <taxon>Magnoliidae</taxon>
        <taxon>Piperales</taxon>
        <taxon>Aristolochiaceae</taxon>
        <taxon>Aristolochia</taxon>
    </lineage>
</organism>
<protein>
    <submittedName>
        <fullName evidence="1">Uncharacterized protein</fullName>
    </submittedName>
</protein>
<dbReference type="InterPro" id="IPR036047">
    <property type="entry name" value="F-box-like_dom_sf"/>
</dbReference>
<evidence type="ECO:0000313" key="1">
    <source>
        <dbReference type="EMBL" id="KAG9441846.1"/>
    </source>
</evidence>
<evidence type="ECO:0000313" key="2">
    <source>
        <dbReference type="Proteomes" id="UP000825729"/>
    </source>
</evidence>
<gene>
    <name evidence="1" type="ORF">H6P81_017700</name>
</gene>
<name>A0AAV7E0D3_ARIFI</name>
<dbReference type="SUPFAM" id="SSF81383">
    <property type="entry name" value="F-box domain"/>
    <property type="match status" value="1"/>
</dbReference>